<proteinExistence type="predicted"/>
<dbReference type="AlphaFoldDB" id="F2TCV0"/>
<evidence type="ECO:0000313" key="1">
    <source>
        <dbReference type="EMBL" id="EGE81061.2"/>
    </source>
</evidence>
<sequence length="169" mass="17785">MSPLHQCFAGQGVTRLLASGCLLGSTGQGTAAVSLSGLWVHRSYSSGSGKLATGKGNGRRLKANNGAYAGGFGYGHGYDGYPLQWTQGLCSSSGARVKTTPGARSATWFIKDPTRVFTSVTDADALGCDVETTKPSTERRHLSHCPCLTRDPRVCFLGSEPPIPSYANR</sequence>
<accession>F2TCV0</accession>
<gene>
    <name evidence="1" type="ORF">BDDG_04002</name>
</gene>
<reference evidence="1" key="1">
    <citation type="submission" date="2010-03" db="EMBL/GenBank/DDBJ databases">
        <title>Annotation of Blastomyces dermatitidis strain ATCC 18188.</title>
        <authorList>
            <consortium name="The Broad Institute Genome Sequencing Platform"/>
            <consortium name="Broad Institute Genome Sequencing Center for Infectious Disease."/>
            <person name="Cuomo C."/>
            <person name="Klein B."/>
            <person name="Sullivan T."/>
            <person name="Heitman J."/>
            <person name="Young S."/>
            <person name="Zeng Q."/>
            <person name="Gargeya S."/>
            <person name="Alvarado L."/>
            <person name="Berlin A.M."/>
            <person name="Chapman S.B."/>
            <person name="Chen Z."/>
            <person name="Freedman E."/>
            <person name="Gellesch M."/>
            <person name="Goldberg J."/>
            <person name="Griggs A."/>
            <person name="Gujja S."/>
            <person name="Heilman E."/>
            <person name="Heiman D."/>
            <person name="Howarth C."/>
            <person name="Mehta T."/>
            <person name="Neiman D."/>
            <person name="Pearson M."/>
            <person name="Roberts A."/>
            <person name="Saif S."/>
            <person name="Shea T."/>
            <person name="Shenoy N."/>
            <person name="Sisk P."/>
            <person name="Stolte C."/>
            <person name="Sykes S."/>
            <person name="White J."/>
            <person name="Yandava C."/>
            <person name="Haas B."/>
            <person name="Nusbaum C."/>
            <person name="Birren B."/>
        </authorList>
    </citation>
    <scope>NUCLEOTIDE SEQUENCE [LARGE SCALE GENOMIC DNA]</scope>
    <source>
        <strain evidence="1">ATCC 18188</strain>
    </source>
</reference>
<organism evidence="1">
    <name type="scientific">Ajellomyces dermatitidis (strain ATCC 18188 / CBS 674.68)</name>
    <name type="common">Blastomyces dermatitidis</name>
    <dbReference type="NCBI Taxonomy" id="653446"/>
    <lineage>
        <taxon>Eukaryota</taxon>
        <taxon>Fungi</taxon>
        <taxon>Dikarya</taxon>
        <taxon>Ascomycota</taxon>
        <taxon>Pezizomycotina</taxon>
        <taxon>Eurotiomycetes</taxon>
        <taxon>Eurotiomycetidae</taxon>
        <taxon>Onygenales</taxon>
        <taxon>Ajellomycetaceae</taxon>
        <taxon>Blastomyces</taxon>
    </lineage>
</organism>
<name>F2TCV0_AJEDA</name>
<dbReference type="EMBL" id="GG749424">
    <property type="protein sequence ID" value="EGE81061.2"/>
    <property type="molecule type" value="Genomic_DNA"/>
</dbReference>
<dbReference type="Proteomes" id="UP000007802">
    <property type="component" value="Unassembled WGS sequence"/>
</dbReference>
<protein>
    <submittedName>
        <fullName evidence="1">Uncharacterized protein</fullName>
    </submittedName>
</protein>
<dbReference type="HOGENOM" id="CLU_1510189_0_0_1"/>